<dbReference type="Gene3D" id="1.20.1080.10">
    <property type="entry name" value="Glycerol uptake facilitator protein"/>
    <property type="match status" value="1"/>
</dbReference>
<dbReference type="Proteomes" id="UP000494165">
    <property type="component" value="Unassembled WGS sequence"/>
</dbReference>
<evidence type="ECO:0000256" key="3">
    <source>
        <dbReference type="ARBA" id="ARBA00022989"/>
    </source>
</evidence>
<dbReference type="InterPro" id="IPR051883">
    <property type="entry name" value="AQP11/12_channel"/>
</dbReference>
<accession>A0A8S1DMA4</accession>
<dbReference type="PIRSF" id="PIRSF017529">
    <property type="entry name" value="Aquaporin_11/12"/>
    <property type="match status" value="1"/>
</dbReference>
<dbReference type="OrthoDB" id="1580043at2759"/>
<protein>
    <recommendedName>
        <fullName evidence="5">Aquaporin</fullName>
    </recommendedName>
</protein>
<dbReference type="GO" id="GO:0005737">
    <property type="term" value="C:cytoplasm"/>
    <property type="evidence" value="ECO:0007669"/>
    <property type="project" value="TreeGrafter"/>
</dbReference>
<dbReference type="InterPro" id="IPR016697">
    <property type="entry name" value="Aquaporin_11/12"/>
</dbReference>
<feature type="transmembrane region" description="Helical" evidence="5">
    <location>
        <begin position="198"/>
        <end position="217"/>
    </location>
</feature>
<dbReference type="SUPFAM" id="SSF81338">
    <property type="entry name" value="Aquaporin-like"/>
    <property type="match status" value="1"/>
</dbReference>
<dbReference type="AlphaFoldDB" id="A0A8S1DMA4"/>
<dbReference type="PANTHER" id="PTHR21191:SF16">
    <property type="entry name" value="AQUAPORIN"/>
    <property type="match status" value="1"/>
</dbReference>
<comment type="subcellular location">
    <subcellularLocation>
        <location evidence="1">Membrane</location>
        <topology evidence="1">Multi-pass membrane protein</topology>
    </subcellularLocation>
</comment>
<dbReference type="GO" id="GO:0015267">
    <property type="term" value="F:channel activity"/>
    <property type="evidence" value="ECO:0007669"/>
    <property type="project" value="TreeGrafter"/>
</dbReference>
<comment type="similarity">
    <text evidence="5">Belongs to the MIP/aquaporin (TC 1.A.8) family.</text>
</comment>
<comment type="caution">
    <text evidence="6">The sequence shown here is derived from an EMBL/GenBank/DDBJ whole genome shotgun (WGS) entry which is preliminary data.</text>
</comment>
<dbReference type="InterPro" id="IPR023271">
    <property type="entry name" value="Aquaporin-like"/>
</dbReference>
<sequence>MRISIAEILDGVRDVLEISPLAYSVLCIVFTASLSQYLRNAVRSASDPGVWRQCLEEMVAAFELCGCCFELIIIADNYGVGAYAVSLFLLTIWWSKHWGDATACPYTFIEDLLEGRTNYGVVVLKTIFGLIGALSVFQYIQLIWGLEMVENHKDRATARCTADLQVPVLYGALVELAATFICRVSSRTISELGPKQGAAIDSFIATSLVVMGFNYSGGYYNPLLATGLKMGCLGHTFAQFFVVYWLGATLGSVASSYFFRLPAVHNLLVPKAAAEATKPAEEEIDSVWPDHED</sequence>
<evidence type="ECO:0000313" key="6">
    <source>
        <dbReference type="EMBL" id="CAB3382182.1"/>
    </source>
</evidence>
<proteinExistence type="inferred from homology"/>
<dbReference type="PANTHER" id="PTHR21191">
    <property type="entry name" value="AQUAPORIN"/>
    <property type="match status" value="1"/>
</dbReference>
<keyword evidence="4 5" id="KW-0472">Membrane</keyword>
<dbReference type="GO" id="GO:0016020">
    <property type="term" value="C:membrane"/>
    <property type="evidence" value="ECO:0007669"/>
    <property type="project" value="UniProtKB-SubCell"/>
</dbReference>
<reference evidence="6 7" key="1">
    <citation type="submission" date="2020-04" db="EMBL/GenBank/DDBJ databases">
        <authorList>
            <person name="Alioto T."/>
            <person name="Alioto T."/>
            <person name="Gomez Garrido J."/>
        </authorList>
    </citation>
    <scope>NUCLEOTIDE SEQUENCE [LARGE SCALE GENOMIC DNA]</scope>
</reference>
<evidence type="ECO:0000256" key="1">
    <source>
        <dbReference type="ARBA" id="ARBA00004141"/>
    </source>
</evidence>
<organism evidence="6 7">
    <name type="scientific">Cloeon dipterum</name>
    <dbReference type="NCBI Taxonomy" id="197152"/>
    <lineage>
        <taxon>Eukaryota</taxon>
        <taxon>Metazoa</taxon>
        <taxon>Ecdysozoa</taxon>
        <taxon>Arthropoda</taxon>
        <taxon>Hexapoda</taxon>
        <taxon>Insecta</taxon>
        <taxon>Pterygota</taxon>
        <taxon>Palaeoptera</taxon>
        <taxon>Ephemeroptera</taxon>
        <taxon>Pisciforma</taxon>
        <taxon>Baetidae</taxon>
        <taxon>Cloeon</taxon>
    </lineage>
</organism>
<keyword evidence="7" id="KW-1185">Reference proteome</keyword>
<evidence type="ECO:0000256" key="4">
    <source>
        <dbReference type="ARBA" id="ARBA00023136"/>
    </source>
</evidence>
<evidence type="ECO:0000313" key="7">
    <source>
        <dbReference type="Proteomes" id="UP000494165"/>
    </source>
</evidence>
<gene>
    <name evidence="6" type="ORF">CLODIP_2_CD12725</name>
</gene>
<keyword evidence="3 5" id="KW-1133">Transmembrane helix</keyword>
<feature type="transmembrane region" description="Helical" evidence="5">
    <location>
        <begin position="237"/>
        <end position="259"/>
    </location>
</feature>
<feature type="transmembrane region" description="Helical" evidence="5">
    <location>
        <begin position="20"/>
        <end position="38"/>
    </location>
</feature>
<comment type="caution">
    <text evidence="5">Lacks conserved residue(s) required for the propagation of feature annotation.</text>
</comment>
<name>A0A8S1DMA4_9INSE</name>
<evidence type="ECO:0000256" key="5">
    <source>
        <dbReference type="PIRNR" id="PIRNR017529"/>
    </source>
</evidence>
<keyword evidence="2 5" id="KW-0812">Transmembrane</keyword>
<dbReference type="EMBL" id="CADEPI010000259">
    <property type="protein sequence ID" value="CAB3382182.1"/>
    <property type="molecule type" value="Genomic_DNA"/>
</dbReference>
<evidence type="ECO:0000256" key="2">
    <source>
        <dbReference type="ARBA" id="ARBA00022692"/>
    </source>
</evidence>
<feature type="transmembrane region" description="Helical" evidence="5">
    <location>
        <begin position="122"/>
        <end position="144"/>
    </location>
</feature>